<proteinExistence type="predicted"/>
<evidence type="ECO:0000256" key="1">
    <source>
        <dbReference type="SAM" id="MobiDB-lite"/>
    </source>
</evidence>
<dbReference type="EMBL" id="RZNB01000001">
    <property type="protein sequence ID" value="RWZ52528.1"/>
    <property type="molecule type" value="Genomic_DNA"/>
</dbReference>
<name>A0A444PXC9_9MICO</name>
<gene>
    <name evidence="3" type="ORF">ELQ90_00790</name>
</gene>
<dbReference type="RefSeq" id="WP_128493371.1">
    <property type="nucleotide sequence ID" value="NZ_RZNB01000001.1"/>
</dbReference>
<keyword evidence="4" id="KW-1185">Reference proteome</keyword>
<comment type="caution">
    <text evidence="3">The sequence shown here is derived from an EMBL/GenBank/DDBJ whole genome shotgun (WGS) entry which is preliminary data.</text>
</comment>
<organism evidence="3 4">
    <name type="scientific">Labedella phragmitis</name>
    <dbReference type="NCBI Taxonomy" id="2498849"/>
    <lineage>
        <taxon>Bacteria</taxon>
        <taxon>Bacillati</taxon>
        <taxon>Actinomycetota</taxon>
        <taxon>Actinomycetes</taxon>
        <taxon>Micrococcales</taxon>
        <taxon>Microbacteriaceae</taxon>
        <taxon>Labedella</taxon>
    </lineage>
</organism>
<keyword evidence="2" id="KW-1133">Transmembrane helix</keyword>
<evidence type="ECO:0000256" key="2">
    <source>
        <dbReference type="SAM" id="Phobius"/>
    </source>
</evidence>
<feature type="region of interest" description="Disordered" evidence="1">
    <location>
        <begin position="1"/>
        <end position="20"/>
    </location>
</feature>
<keyword evidence="2" id="KW-0812">Transmembrane</keyword>
<sequence length="190" mass="19664">MTDPQYPVAPPAAPTRQRTSRGRTAAVVVSALVGGLLFHGGIGAVGVGLFAAGQSAVAASLTEARDEKIAAVAAEEAAAAAIEEQAADERLAAAAALADEKTWRESILLALEKAVHEDAQALVAEGYLEGPILESVCFPDGDTSTVAITELSDGELECMAVTQTTIDEYVGYTYTATISWADGTYSFEIL</sequence>
<keyword evidence="2" id="KW-0472">Membrane</keyword>
<evidence type="ECO:0000313" key="3">
    <source>
        <dbReference type="EMBL" id="RWZ52528.1"/>
    </source>
</evidence>
<evidence type="ECO:0000313" key="4">
    <source>
        <dbReference type="Proteomes" id="UP000288547"/>
    </source>
</evidence>
<reference evidence="3 4" key="1">
    <citation type="submission" date="2018-12" db="EMBL/GenBank/DDBJ databases">
        <authorList>
            <person name="Li F."/>
        </authorList>
    </citation>
    <scope>NUCLEOTIDE SEQUENCE [LARGE SCALE GENOMIC DNA]</scope>
    <source>
        <strain evidence="3 4">11W25H-1</strain>
    </source>
</reference>
<dbReference type="Proteomes" id="UP000288547">
    <property type="component" value="Unassembled WGS sequence"/>
</dbReference>
<dbReference type="AlphaFoldDB" id="A0A444PXC9"/>
<protein>
    <submittedName>
        <fullName evidence="3">Uncharacterized protein</fullName>
    </submittedName>
</protein>
<feature type="transmembrane region" description="Helical" evidence="2">
    <location>
        <begin position="25"/>
        <end position="52"/>
    </location>
</feature>
<accession>A0A444PXC9</accession>
<dbReference type="OrthoDB" id="4966970at2"/>